<reference evidence="2 3" key="1">
    <citation type="submission" date="2016-10" db="EMBL/GenBank/DDBJ databases">
        <authorList>
            <person name="de Groot N.N."/>
        </authorList>
    </citation>
    <scope>NUCLEOTIDE SEQUENCE [LARGE SCALE GENOMIC DNA]</scope>
    <source>
        <strain evidence="2 3">DSM 15123</strain>
    </source>
</reference>
<dbReference type="EMBL" id="FOCW01000013">
    <property type="protein sequence ID" value="SEN96272.1"/>
    <property type="molecule type" value="Genomic_DNA"/>
</dbReference>
<accession>A0A1H8KTN0</accession>
<dbReference type="OrthoDB" id="9784009at2"/>
<feature type="chain" id="PRO_5011440179" evidence="1">
    <location>
        <begin position="26"/>
        <end position="190"/>
    </location>
</feature>
<dbReference type="STRING" id="1121117.SAMN02745977_02459"/>
<keyword evidence="1" id="KW-0732">Signal</keyword>
<dbReference type="InterPro" id="IPR009989">
    <property type="entry name" value="TrbM"/>
</dbReference>
<organism evidence="2 3">
    <name type="scientific">Brachymonas denitrificans DSM 15123</name>
    <dbReference type="NCBI Taxonomy" id="1121117"/>
    <lineage>
        <taxon>Bacteria</taxon>
        <taxon>Pseudomonadati</taxon>
        <taxon>Pseudomonadota</taxon>
        <taxon>Betaproteobacteria</taxon>
        <taxon>Burkholderiales</taxon>
        <taxon>Comamonadaceae</taxon>
        <taxon>Brachymonas</taxon>
    </lineage>
</organism>
<evidence type="ECO:0000313" key="2">
    <source>
        <dbReference type="EMBL" id="SEN96272.1"/>
    </source>
</evidence>
<dbReference type="Pfam" id="PF07424">
    <property type="entry name" value="TrbM"/>
    <property type="match status" value="1"/>
</dbReference>
<dbReference type="Proteomes" id="UP000199531">
    <property type="component" value="Unassembled WGS sequence"/>
</dbReference>
<evidence type="ECO:0000256" key="1">
    <source>
        <dbReference type="SAM" id="SignalP"/>
    </source>
</evidence>
<dbReference type="AlphaFoldDB" id="A0A1H8KTN0"/>
<gene>
    <name evidence="2" type="ORF">SAMN02745977_02459</name>
</gene>
<keyword evidence="3" id="KW-1185">Reference proteome</keyword>
<feature type="signal peptide" evidence="1">
    <location>
        <begin position="1"/>
        <end position="25"/>
    </location>
</feature>
<evidence type="ECO:0000313" key="3">
    <source>
        <dbReference type="Proteomes" id="UP000199531"/>
    </source>
</evidence>
<sequence length="190" mass="21350">MSHYAIRTALAIASATFCLSQPASASTLFEGDVKLACEAILCLSSGSRPDECTPSLQRFFSIRHKKAWETIQARHDFLRQCPSANQDARMQSLVAAMANAAGSCQASRLNAMLAREKEVTVCEPRPNRGSWRWVHERNEEPACTTRTVRVVDNTLPYYCKAYYHHDYVAPGDLRPPRYVGEPEKGGRWQD</sequence>
<name>A0A1H8KTN0_9BURK</name>
<proteinExistence type="predicted"/>
<dbReference type="RefSeq" id="WP_159430761.1">
    <property type="nucleotide sequence ID" value="NZ_FOCW01000013.1"/>
</dbReference>
<protein>
    <submittedName>
        <fullName evidence="2">TrbM protein</fullName>
    </submittedName>
</protein>